<keyword evidence="2" id="KW-0378">Hydrolase</keyword>
<dbReference type="AlphaFoldDB" id="A0A6N2R816"/>
<dbReference type="GO" id="GO:0004301">
    <property type="term" value="F:epoxide hydrolase activity"/>
    <property type="evidence" value="ECO:0007669"/>
    <property type="project" value="UniProtKB-EC"/>
</dbReference>
<gene>
    <name evidence="2" type="ORF">BHLFYP23_01517</name>
</gene>
<name>A0A6N2R816_BLAHA</name>
<evidence type="ECO:0000259" key="1">
    <source>
        <dbReference type="Pfam" id="PF12697"/>
    </source>
</evidence>
<accession>A0A6N2R816</accession>
<feature type="domain" description="AB hydrolase-1" evidence="1">
    <location>
        <begin position="65"/>
        <end position="188"/>
    </location>
</feature>
<dbReference type="RefSeq" id="WP_156341816.1">
    <property type="nucleotide sequence ID" value="NZ_CACRSY010000004.1"/>
</dbReference>
<dbReference type="EMBL" id="CACRSY010000004">
    <property type="protein sequence ID" value="VYS77012.1"/>
    <property type="molecule type" value="Genomic_DNA"/>
</dbReference>
<dbReference type="PANTHER" id="PTHR46438">
    <property type="entry name" value="ALPHA/BETA-HYDROLASES SUPERFAMILY PROTEIN"/>
    <property type="match status" value="1"/>
</dbReference>
<evidence type="ECO:0000313" key="2">
    <source>
        <dbReference type="EMBL" id="VYS77012.1"/>
    </source>
</evidence>
<reference evidence="2" key="1">
    <citation type="submission" date="2019-11" db="EMBL/GenBank/DDBJ databases">
        <authorList>
            <person name="Feng L."/>
        </authorList>
    </citation>
    <scope>NUCLEOTIDE SEQUENCE</scope>
    <source>
        <strain evidence="2">BhanseniiLFYP23</strain>
    </source>
</reference>
<dbReference type="EC" id="3.3.2.10" evidence="2"/>
<dbReference type="PANTHER" id="PTHR46438:SF2">
    <property type="entry name" value="ALPHA_BETA-HYDROLASES SUPERFAMILY PROTEIN"/>
    <property type="match status" value="1"/>
</dbReference>
<sequence>MKKNKHKILTAGILFTAAAGVIHIVNHTIFTTATLKDLLKSSANNYYDWRFGKIYYKKKGHGSPLLLVHDLTVYSSAYEWNKVIDKLAENHTVYALDLLGCGRSEKPKITYTNYLYVQLISDFIKNVIHEKTDVVASGFSSSFTLLACHNENELFGKLVLVNPPSLSALSKAPSKRNKLYKFILELPIFGTLIYNMKTCQSNIQLLLTEQYLFNPFLASAEMIDTHYEASHKGFGNARFLLSSIVGNYTNNSVTHALKNIDNSIVVINGDAEPQKNETKESYLTCNPAIEYFNISKTKHLPQLENPENLLEILHICI</sequence>
<organism evidence="2">
    <name type="scientific">Blautia hansenii</name>
    <name type="common">Ruminococcus hansenii</name>
    <dbReference type="NCBI Taxonomy" id="1322"/>
    <lineage>
        <taxon>Bacteria</taxon>
        <taxon>Bacillati</taxon>
        <taxon>Bacillota</taxon>
        <taxon>Clostridia</taxon>
        <taxon>Lachnospirales</taxon>
        <taxon>Lachnospiraceae</taxon>
        <taxon>Blautia</taxon>
    </lineage>
</organism>
<dbReference type="SUPFAM" id="SSF53474">
    <property type="entry name" value="alpha/beta-Hydrolases"/>
    <property type="match status" value="1"/>
</dbReference>
<dbReference type="Gene3D" id="3.40.50.1820">
    <property type="entry name" value="alpha/beta hydrolase"/>
    <property type="match status" value="1"/>
</dbReference>
<protein>
    <submittedName>
        <fullName evidence="2">Soluble epoxide hydrolase</fullName>
        <ecNumber evidence="2">3.3.2.10</ecNumber>
    </submittedName>
</protein>
<dbReference type="InterPro" id="IPR000073">
    <property type="entry name" value="AB_hydrolase_1"/>
</dbReference>
<proteinExistence type="predicted"/>
<dbReference type="Pfam" id="PF12697">
    <property type="entry name" value="Abhydrolase_6"/>
    <property type="match status" value="1"/>
</dbReference>
<dbReference type="InterPro" id="IPR029058">
    <property type="entry name" value="AB_hydrolase_fold"/>
</dbReference>